<dbReference type="OrthoDB" id="9905529at2"/>
<proteinExistence type="predicted"/>
<gene>
    <name evidence="1" type="ORF">LS81_009330</name>
</gene>
<evidence type="ECO:0000313" key="2">
    <source>
        <dbReference type="Proteomes" id="UP000029878"/>
    </source>
</evidence>
<dbReference type="AlphaFoldDB" id="A0A4U8S4C4"/>
<organism evidence="1 2">
    <name type="scientific">Helicobacter trogontum</name>
    <dbReference type="NCBI Taxonomy" id="50960"/>
    <lineage>
        <taxon>Bacteria</taxon>
        <taxon>Pseudomonadati</taxon>
        <taxon>Campylobacterota</taxon>
        <taxon>Epsilonproteobacteria</taxon>
        <taxon>Campylobacterales</taxon>
        <taxon>Helicobacteraceae</taxon>
        <taxon>Helicobacter</taxon>
    </lineage>
</organism>
<protein>
    <submittedName>
        <fullName evidence="1">Uncharacterized protein</fullName>
    </submittedName>
</protein>
<reference evidence="1 2" key="1">
    <citation type="journal article" date="2014" name="Genome Announc.">
        <title>Draft genome sequences of eight enterohepatic helicobacter species isolated from both laboratory and wild rodents.</title>
        <authorList>
            <person name="Sheh A."/>
            <person name="Shen Z."/>
            <person name="Fox J.G."/>
        </authorList>
    </citation>
    <scope>NUCLEOTIDE SEQUENCE [LARGE SCALE GENOMIC DNA]</scope>
    <source>
        <strain evidence="1 2">ATCC 700114</strain>
    </source>
</reference>
<comment type="caution">
    <text evidence="1">The sequence shown here is derived from an EMBL/GenBank/DDBJ whole genome shotgun (WGS) entry which is preliminary data.</text>
</comment>
<dbReference type="Proteomes" id="UP000029878">
    <property type="component" value="Unassembled WGS sequence"/>
</dbReference>
<dbReference type="RefSeq" id="WP_052096499.1">
    <property type="nucleotide sequence ID" value="NZ_FZNG01000065.1"/>
</dbReference>
<accession>A0A4U8S4C4</accession>
<evidence type="ECO:0000313" key="1">
    <source>
        <dbReference type="EMBL" id="TLD80640.1"/>
    </source>
</evidence>
<dbReference type="EMBL" id="JRPL02000031">
    <property type="protein sequence ID" value="TLD80640.1"/>
    <property type="molecule type" value="Genomic_DNA"/>
</dbReference>
<sequence>MRMIYLIFKILVVILIVILVFSGGNTQFLDPQYYKLRKLENDTSGLYVLDEELDREARRIGVGKILQNGYKVIYEYEADIDKIDSRIKSGKHLIYSYVDGNGQKNIISYYLCYKYDTYALWLIGDEGGGFRFKGGDESVWLCNRDNVFYYNKETNTFIKKDKNDK</sequence>
<name>A0A4U8S4C4_9HELI</name>